<evidence type="ECO:0000256" key="11">
    <source>
        <dbReference type="SAM" id="MobiDB-lite"/>
    </source>
</evidence>
<keyword evidence="13" id="KW-0282">Flagellum</keyword>
<evidence type="ECO:0000256" key="9">
    <source>
        <dbReference type="ARBA" id="ARBA00023143"/>
    </source>
</evidence>
<keyword evidence="7" id="KW-0283">Flagellar rotation</keyword>
<keyword evidence="8" id="KW-0472">Membrane</keyword>
<organism evidence="13 14">
    <name type="scientific">Endozoicomonas lisbonensis</name>
    <dbReference type="NCBI Taxonomy" id="3120522"/>
    <lineage>
        <taxon>Bacteria</taxon>
        <taxon>Pseudomonadati</taxon>
        <taxon>Pseudomonadota</taxon>
        <taxon>Gammaproteobacteria</taxon>
        <taxon>Oceanospirillales</taxon>
        <taxon>Endozoicomonadaceae</taxon>
        <taxon>Endozoicomonas</taxon>
    </lineage>
</organism>
<evidence type="ECO:0000256" key="2">
    <source>
        <dbReference type="ARBA" id="ARBA00004202"/>
    </source>
</evidence>
<evidence type="ECO:0000313" key="14">
    <source>
        <dbReference type="Proteomes" id="UP001549366"/>
    </source>
</evidence>
<keyword evidence="6" id="KW-0145">Chemotaxis</keyword>
<name>A0ABV2SBN4_9GAMM</name>
<dbReference type="RefSeq" id="WP_354009620.1">
    <property type="nucleotide sequence ID" value="NZ_JBEWTA010000001.1"/>
</dbReference>
<dbReference type="InterPro" id="IPR001543">
    <property type="entry name" value="FliN-like_C"/>
</dbReference>
<feature type="compositionally biased region" description="Basic residues" evidence="11">
    <location>
        <begin position="325"/>
        <end position="335"/>
    </location>
</feature>
<protein>
    <recommendedName>
        <fullName evidence="4">Flagellar motor switch protein FliM</fullName>
    </recommendedName>
</protein>
<evidence type="ECO:0000256" key="10">
    <source>
        <dbReference type="ARBA" id="ARBA00025044"/>
    </source>
</evidence>
<accession>A0ABV2SBN4</accession>
<keyword evidence="14" id="KW-1185">Reference proteome</keyword>
<keyword evidence="13" id="KW-0969">Cilium</keyword>
<dbReference type="InterPro" id="IPR001689">
    <property type="entry name" value="Flag_FliM"/>
</dbReference>
<dbReference type="PANTHER" id="PTHR30034">
    <property type="entry name" value="FLAGELLAR MOTOR SWITCH PROTEIN FLIM"/>
    <property type="match status" value="1"/>
</dbReference>
<evidence type="ECO:0000256" key="3">
    <source>
        <dbReference type="ARBA" id="ARBA00011049"/>
    </source>
</evidence>
<evidence type="ECO:0000256" key="7">
    <source>
        <dbReference type="ARBA" id="ARBA00022779"/>
    </source>
</evidence>
<dbReference type="EMBL" id="JBEWTB010000002">
    <property type="protein sequence ID" value="MET4755170.1"/>
    <property type="molecule type" value="Genomic_DNA"/>
</dbReference>
<sequence length="349" mass="39270">MKQEDNSYEPFNLYLAGNIVHGLTTFLEKIAEQCANKFQIMLSHTLNAEISVMPVVEIEQMILHANHDDSFLRTWVINNEDTQDLSVVALDRGIITACLDLMCGGSGTYPDKTYNVAPTMGDRRMAYKLMQGLFKSFEESFESINPIKFRMTNKSEDAAAEQIDRSAMDFVVCIYFIISIGDISGSVQLMYPANSLTKMGNTKAVVNRKEMQQQLEHRMLDVAIPMTAKLGQQETSLRKALSIKPGDIIPLFNPIDADVFVGDRLFCKAQVMTDNNKLMLKIASSNTDTPPYTDKQATIREDSQKLTQEIESESPAIDADEAPARRSRSRRRNRSRTRDKETVAEKSAT</sequence>
<proteinExistence type="inferred from homology"/>
<dbReference type="InterPro" id="IPR028976">
    <property type="entry name" value="CheC-like_sf"/>
</dbReference>
<dbReference type="Pfam" id="PF02154">
    <property type="entry name" value="FliM"/>
    <property type="match status" value="1"/>
</dbReference>
<comment type="subcellular location">
    <subcellularLocation>
        <location evidence="1">Bacterial flagellum basal body</location>
    </subcellularLocation>
    <subcellularLocation>
        <location evidence="2">Cell membrane</location>
        <topology evidence="2">Peripheral membrane protein</topology>
    </subcellularLocation>
</comment>
<dbReference type="PANTHER" id="PTHR30034:SF6">
    <property type="entry name" value="YOP PROTEINS TRANSLOCATION PROTEIN Q"/>
    <property type="match status" value="1"/>
</dbReference>
<evidence type="ECO:0000259" key="12">
    <source>
        <dbReference type="Pfam" id="PF01052"/>
    </source>
</evidence>
<dbReference type="Gene3D" id="2.30.330.10">
    <property type="entry name" value="SpoA-like"/>
    <property type="match status" value="1"/>
</dbReference>
<keyword evidence="5" id="KW-1003">Cell membrane</keyword>
<keyword evidence="9" id="KW-0975">Bacterial flagellum</keyword>
<evidence type="ECO:0000256" key="1">
    <source>
        <dbReference type="ARBA" id="ARBA00004117"/>
    </source>
</evidence>
<evidence type="ECO:0000256" key="4">
    <source>
        <dbReference type="ARBA" id="ARBA00021898"/>
    </source>
</evidence>
<gene>
    <name evidence="13" type="ORF">V5J35_000362</name>
</gene>
<feature type="domain" description="Flagellar motor switch protein FliN-like C-terminal" evidence="12">
    <location>
        <begin position="218"/>
        <end position="283"/>
    </location>
</feature>
<comment type="similarity">
    <text evidence="3">Belongs to the FliM family.</text>
</comment>
<dbReference type="Gene3D" id="3.40.1550.10">
    <property type="entry name" value="CheC-like"/>
    <property type="match status" value="1"/>
</dbReference>
<dbReference type="Pfam" id="PF01052">
    <property type="entry name" value="FliMN_C"/>
    <property type="match status" value="1"/>
</dbReference>
<evidence type="ECO:0000256" key="6">
    <source>
        <dbReference type="ARBA" id="ARBA00022500"/>
    </source>
</evidence>
<keyword evidence="13" id="KW-0966">Cell projection</keyword>
<dbReference type="Proteomes" id="UP001549366">
    <property type="component" value="Unassembled WGS sequence"/>
</dbReference>
<comment type="caution">
    <text evidence="13">The sequence shown here is derived from an EMBL/GenBank/DDBJ whole genome shotgun (WGS) entry which is preliminary data.</text>
</comment>
<evidence type="ECO:0000256" key="5">
    <source>
        <dbReference type="ARBA" id="ARBA00022475"/>
    </source>
</evidence>
<dbReference type="InterPro" id="IPR036429">
    <property type="entry name" value="SpoA-like_sf"/>
</dbReference>
<reference evidence="13 14" key="1">
    <citation type="submission" date="2024-06" db="EMBL/GenBank/DDBJ databases">
        <title>Genomic Encyclopedia of Type Strains, Phase V (KMG-V): Genome sequencing to study the core and pangenomes of soil and plant-associated prokaryotes.</title>
        <authorList>
            <person name="Whitman W."/>
        </authorList>
    </citation>
    <scope>NUCLEOTIDE SEQUENCE [LARGE SCALE GENOMIC DNA]</scope>
    <source>
        <strain evidence="13 14">NE40</strain>
    </source>
</reference>
<evidence type="ECO:0000313" key="13">
    <source>
        <dbReference type="EMBL" id="MET4755170.1"/>
    </source>
</evidence>
<feature type="region of interest" description="Disordered" evidence="11">
    <location>
        <begin position="299"/>
        <end position="349"/>
    </location>
</feature>
<comment type="function">
    <text evidence="10">FliM is one of three proteins (FliG, FliN, FliM) that forms the rotor-mounted switch complex (C ring), located at the base of the basal body. This complex interacts with the CheY and CheZ chemotaxis proteins, in addition to contacting components of the motor that determine the direction of flagellar rotation.</text>
</comment>
<evidence type="ECO:0000256" key="8">
    <source>
        <dbReference type="ARBA" id="ARBA00023136"/>
    </source>
</evidence>
<dbReference type="SUPFAM" id="SSF101801">
    <property type="entry name" value="Surface presentation of antigens (SPOA)"/>
    <property type="match status" value="1"/>
</dbReference>
<feature type="compositionally biased region" description="Basic and acidic residues" evidence="11">
    <location>
        <begin position="336"/>
        <end position="349"/>
    </location>
</feature>